<evidence type="ECO:0000256" key="2">
    <source>
        <dbReference type="ARBA" id="ARBA00005062"/>
    </source>
</evidence>
<keyword evidence="10" id="KW-0521">NADP</keyword>
<dbReference type="Gene3D" id="3.40.50.720">
    <property type="entry name" value="NAD(P)-binding Rossmann-like Domain"/>
    <property type="match status" value="1"/>
</dbReference>
<dbReference type="InterPro" id="IPR036291">
    <property type="entry name" value="NAD(P)-bd_dom_sf"/>
</dbReference>
<keyword evidence="9 10" id="KW-0486">Methionine biosynthesis</keyword>
<evidence type="ECO:0000256" key="11">
    <source>
        <dbReference type="RuleBase" id="RU004171"/>
    </source>
</evidence>
<proteinExistence type="inferred from homology"/>
<dbReference type="SUPFAM" id="SSF55347">
    <property type="entry name" value="Glyceraldehyde-3-phosphate dehydrogenase-like, C-terminal domain"/>
    <property type="match status" value="1"/>
</dbReference>
<protein>
    <recommendedName>
        <fullName evidence="5 10">Homoserine dehydrogenase</fullName>
        <ecNumber evidence="4 10">1.1.1.3</ecNumber>
    </recommendedName>
</protein>
<accession>A0ABR7G8T9</accession>
<sequence>MVNIAVLGYGTVGSGVVEVIHTNHERINQRIGDELNVKYVLDLRDFPGDPIQEKLVHDFNVIVEDPDVQIVVEVMGGIEPAYTFVKRSLQAGKSVATSNKALVAKHGAELLSIARDKNINFLFEASVGGGIPIIRPLNSSLTADEIEEITGILNGTTNYMLSKMFYEGADYAEVLKEAQDKGYAERNPEADVEGYDACRKIAILSSLISGQQVDFEDIYTEGITNITKEDMMYAKEMGMTIKLLASSKRDNDHLHAIVAPALLHKEHPLYNVNDVFNAIFVHGNVLGDAMFYGSGAGKLPTASAVVADVVDEAKHLNRNIMTMWKNEKLELLPLDNTSKKFFVRIKGDAEAMKAHLESSFGPISIVKVDGLNGEFGFVTEEMTEGSYKEKSAEFPGIIHMIRIEE</sequence>
<comment type="catalytic activity">
    <reaction evidence="10">
        <text>L-homoserine + NADP(+) = L-aspartate 4-semialdehyde + NADPH + H(+)</text>
        <dbReference type="Rhea" id="RHEA:15761"/>
        <dbReference type="ChEBI" id="CHEBI:15378"/>
        <dbReference type="ChEBI" id="CHEBI:57476"/>
        <dbReference type="ChEBI" id="CHEBI:57783"/>
        <dbReference type="ChEBI" id="CHEBI:58349"/>
        <dbReference type="ChEBI" id="CHEBI:537519"/>
        <dbReference type="EC" id="1.1.1.3"/>
    </reaction>
</comment>
<evidence type="ECO:0000256" key="5">
    <source>
        <dbReference type="ARBA" id="ARBA00013376"/>
    </source>
</evidence>
<dbReference type="EC" id="1.1.1.3" evidence="4 10"/>
<dbReference type="NCBIfam" id="NF004976">
    <property type="entry name" value="PRK06349.1"/>
    <property type="match status" value="1"/>
</dbReference>
<organism evidence="14 15">
    <name type="scientific">Ruminococcus hominis</name>
    <dbReference type="NCBI Taxonomy" id="2763065"/>
    <lineage>
        <taxon>Bacteria</taxon>
        <taxon>Bacillati</taxon>
        <taxon>Bacillota</taxon>
        <taxon>Clostridia</taxon>
        <taxon>Eubacteriales</taxon>
        <taxon>Oscillospiraceae</taxon>
        <taxon>Ruminococcus</taxon>
    </lineage>
</organism>
<feature type="domain" description="Homoserine dehydrogenase catalytic" evidence="12">
    <location>
        <begin position="132"/>
        <end position="310"/>
    </location>
</feature>
<name>A0ABR7G8T9_9FIRM</name>
<evidence type="ECO:0000256" key="8">
    <source>
        <dbReference type="ARBA" id="ARBA00023002"/>
    </source>
</evidence>
<evidence type="ECO:0000256" key="4">
    <source>
        <dbReference type="ARBA" id="ARBA00013213"/>
    </source>
</evidence>
<evidence type="ECO:0000313" key="15">
    <source>
        <dbReference type="Proteomes" id="UP000631576"/>
    </source>
</evidence>
<evidence type="ECO:0000313" key="14">
    <source>
        <dbReference type="EMBL" id="MBC5683493.1"/>
    </source>
</evidence>
<dbReference type="Gene3D" id="3.30.360.10">
    <property type="entry name" value="Dihydrodipicolinate Reductase, domain 2"/>
    <property type="match status" value="1"/>
</dbReference>
<dbReference type="InterPro" id="IPR001342">
    <property type="entry name" value="HDH_cat"/>
</dbReference>
<comment type="similarity">
    <text evidence="3 11">Belongs to the homoserine dehydrogenase family.</text>
</comment>
<dbReference type="Gene3D" id="3.30.70.260">
    <property type="match status" value="1"/>
</dbReference>
<dbReference type="RefSeq" id="WP_118723537.1">
    <property type="nucleotide sequence ID" value="NZ_JACOPE010000001.1"/>
</dbReference>
<dbReference type="EMBL" id="JACOPE010000001">
    <property type="protein sequence ID" value="MBC5683493.1"/>
    <property type="molecule type" value="Genomic_DNA"/>
</dbReference>
<evidence type="ECO:0000256" key="3">
    <source>
        <dbReference type="ARBA" id="ARBA00006753"/>
    </source>
</evidence>
<evidence type="ECO:0000259" key="12">
    <source>
        <dbReference type="Pfam" id="PF00742"/>
    </source>
</evidence>
<dbReference type="Pfam" id="PF00742">
    <property type="entry name" value="Homoserine_dh"/>
    <property type="match status" value="1"/>
</dbReference>
<reference evidence="14 15" key="1">
    <citation type="submission" date="2020-08" db="EMBL/GenBank/DDBJ databases">
        <title>Genome public.</title>
        <authorList>
            <person name="Liu C."/>
            <person name="Sun Q."/>
        </authorList>
    </citation>
    <scope>NUCLEOTIDE SEQUENCE [LARGE SCALE GENOMIC DNA]</scope>
    <source>
        <strain evidence="14 15">NSJ-13</strain>
    </source>
</reference>
<gene>
    <name evidence="14" type="ORF">H8S40_07915</name>
</gene>
<dbReference type="PROSITE" id="PS01042">
    <property type="entry name" value="HOMOSER_DHGENASE"/>
    <property type="match status" value="1"/>
</dbReference>
<evidence type="ECO:0000256" key="10">
    <source>
        <dbReference type="RuleBase" id="RU000579"/>
    </source>
</evidence>
<dbReference type="SUPFAM" id="SSF51735">
    <property type="entry name" value="NAD(P)-binding Rossmann-fold domains"/>
    <property type="match status" value="1"/>
</dbReference>
<keyword evidence="6 10" id="KW-0028">Amino-acid biosynthesis</keyword>
<evidence type="ECO:0000256" key="6">
    <source>
        <dbReference type="ARBA" id="ARBA00022605"/>
    </source>
</evidence>
<dbReference type="InterPro" id="IPR019811">
    <property type="entry name" value="HDH_CS"/>
</dbReference>
<keyword evidence="15" id="KW-1185">Reference proteome</keyword>
<dbReference type="InterPro" id="IPR016204">
    <property type="entry name" value="HDH"/>
</dbReference>
<feature type="domain" description="Aspartate/homoserine dehydrogenase NAD-binding" evidence="13">
    <location>
        <begin position="8"/>
        <end position="124"/>
    </location>
</feature>
<evidence type="ECO:0000259" key="13">
    <source>
        <dbReference type="Pfam" id="PF03447"/>
    </source>
</evidence>
<evidence type="ECO:0000256" key="1">
    <source>
        <dbReference type="ARBA" id="ARBA00005056"/>
    </source>
</evidence>
<evidence type="ECO:0000256" key="7">
    <source>
        <dbReference type="ARBA" id="ARBA00022697"/>
    </source>
</evidence>
<dbReference type="PIRSF" id="PIRSF000098">
    <property type="entry name" value="Homoser_dehydrog"/>
    <property type="match status" value="1"/>
</dbReference>
<keyword evidence="8 10" id="KW-0560">Oxidoreductase</keyword>
<dbReference type="PANTHER" id="PTHR43331:SF1">
    <property type="entry name" value="HOMOSERINE DEHYDROGENASE"/>
    <property type="match status" value="1"/>
</dbReference>
<dbReference type="InterPro" id="IPR005106">
    <property type="entry name" value="Asp/hSer_DH_NAD-bd"/>
</dbReference>
<dbReference type="PANTHER" id="PTHR43331">
    <property type="entry name" value="HOMOSERINE DEHYDROGENASE"/>
    <property type="match status" value="1"/>
</dbReference>
<comment type="caution">
    <text evidence="14">The sequence shown here is derived from an EMBL/GenBank/DDBJ whole genome shotgun (WGS) entry which is preliminary data.</text>
</comment>
<evidence type="ECO:0000256" key="9">
    <source>
        <dbReference type="ARBA" id="ARBA00023167"/>
    </source>
</evidence>
<keyword evidence="7 10" id="KW-0791">Threonine biosynthesis</keyword>
<dbReference type="Pfam" id="PF03447">
    <property type="entry name" value="NAD_binding_3"/>
    <property type="match status" value="1"/>
</dbReference>
<comment type="pathway">
    <text evidence="1 10">Amino-acid biosynthesis; L-threonine biosynthesis; L-threonine from L-aspartate: step 3/5.</text>
</comment>
<comment type="pathway">
    <text evidence="2 10">Amino-acid biosynthesis; L-methionine biosynthesis via de novo pathway; L-homoserine from L-aspartate: step 3/3.</text>
</comment>
<dbReference type="Proteomes" id="UP000631576">
    <property type="component" value="Unassembled WGS sequence"/>
</dbReference>